<dbReference type="GO" id="GO:0004564">
    <property type="term" value="F:beta-fructofuranosidase activity"/>
    <property type="evidence" value="ECO:0007669"/>
    <property type="project" value="UniProtKB-EC"/>
</dbReference>
<dbReference type="Proteomes" id="UP000326939">
    <property type="component" value="Chromosome 6"/>
</dbReference>
<dbReference type="FunFam" id="2.115.10.20:FF:000001">
    <property type="entry name" value="Beta-fructofuranosidase, insoluble isoenzyme CWINV1"/>
    <property type="match status" value="2"/>
</dbReference>
<dbReference type="AlphaFoldDB" id="A0A5N5MD55"/>
<comment type="similarity">
    <text evidence="3">Belongs to the glycosyl hydrolase 32 family.</text>
</comment>
<keyword evidence="7" id="KW-0732">Signal</keyword>
<dbReference type="InterPro" id="IPR001362">
    <property type="entry name" value="Glyco_hydro_32"/>
</dbReference>
<feature type="signal peptide" evidence="7">
    <location>
        <begin position="1"/>
        <end position="28"/>
    </location>
</feature>
<feature type="domain" description="Glycosyl hydrolase family 32 N-terminal" evidence="8">
    <location>
        <begin position="616"/>
        <end position="931"/>
    </location>
</feature>
<keyword evidence="6" id="KW-0326">Glycosidase</keyword>
<dbReference type="EMBL" id="VDCV01000006">
    <property type="protein sequence ID" value="KAB5553120.1"/>
    <property type="molecule type" value="Genomic_DNA"/>
</dbReference>
<evidence type="ECO:0000256" key="7">
    <source>
        <dbReference type="SAM" id="SignalP"/>
    </source>
</evidence>
<keyword evidence="11" id="KW-1185">Reference proteome</keyword>
<evidence type="ECO:0000256" key="1">
    <source>
        <dbReference type="ARBA" id="ARBA00000094"/>
    </source>
</evidence>
<evidence type="ECO:0000256" key="4">
    <source>
        <dbReference type="ARBA" id="ARBA00022554"/>
    </source>
</evidence>
<dbReference type="InterPro" id="IPR013320">
    <property type="entry name" value="ConA-like_dom_sf"/>
</dbReference>
<dbReference type="Gene3D" id="2.115.10.20">
    <property type="entry name" value="Glycosyl hydrolase domain, family 43"/>
    <property type="match status" value="2"/>
</dbReference>
<dbReference type="InterPro" id="IPR023296">
    <property type="entry name" value="Glyco_hydro_beta-prop_sf"/>
</dbReference>
<proteinExistence type="inferred from homology"/>
<organism evidence="10 11">
    <name type="scientific">Salix brachista</name>
    <dbReference type="NCBI Taxonomy" id="2182728"/>
    <lineage>
        <taxon>Eukaryota</taxon>
        <taxon>Viridiplantae</taxon>
        <taxon>Streptophyta</taxon>
        <taxon>Embryophyta</taxon>
        <taxon>Tracheophyta</taxon>
        <taxon>Spermatophyta</taxon>
        <taxon>Magnoliopsida</taxon>
        <taxon>eudicotyledons</taxon>
        <taxon>Gunneridae</taxon>
        <taxon>Pentapetalae</taxon>
        <taxon>rosids</taxon>
        <taxon>fabids</taxon>
        <taxon>Malpighiales</taxon>
        <taxon>Salicaceae</taxon>
        <taxon>Saliceae</taxon>
        <taxon>Salix</taxon>
    </lineage>
</organism>
<protein>
    <submittedName>
        <fullName evidence="10">Uncharacterized protein</fullName>
    </submittedName>
</protein>
<sequence length="1144" mass="130368">MTLVLKLQENMEILAVLVGLFCVLQSNGIEVEALENGCQIFQSHTVMLQENQAYRTSFHFQPPKNWLNGPMWYKGVYHLFYQYNPYGALFGDVMIWAHSVSHDLINWIHLNHALCPTEPYDINSCWSGSATTLPGKGPVILYTGIDANHCQVQNMALPKNLSDPLLEEWIKFAQNPIMTPPDGVEGNNFRDPTTAWLSHDGKWSVIIGGWSNNQGMAILYRSEDFVNWTKNQDPLYSTERTGMWECPDFYPVSVNSTDGVDTSVLNEGVKHVMKAGFNSHDYYMIGTYVPEMEKYIPDNDFTGTSMDLRYDHGKFYASKTFFDSVKNRRILWGWVNESDSREDDMEKGWSGLQSIPRHIWLDRSGKQLVQWPIEEISKLHGKKVSFLHKKIDSGSIFEVQGITASQADVEVVFELPELQEAEFLNPTSVDPQLLCTDANASIKGRLGPFGLLTLATKDLTEQTAIFFRIFKGLKGYLVLMCSDPSRSTLRDEVDKTTYGAFIDIDPRRENISLRSLIDHSIVESFGGEGRTCITNRVYPKLAIHEEAHLNERRRLAEEPISHWTCTTLLTWKPPMEISVIWVVGFCVLLVAHGAQASHESSRNLQETDQPYRTGYHFQPPKNWMNDPNGPMYYKGVYHLFYQYNPYGAVWGNIIWAHSVSFDLVNWVHIDHAIYPTQPSDINGCWSGSTTILPGEKPAILYTGIDTKNHQVQNLAVPKNLSDPLLREWIKSPYNPLMTPIDGIDPDLYRDPTTAWQGPDKIWRVIVGSQIDGHGRAILYRSKDFVNWTRIDSPLHSSGKTEMWECPDFFPVSTRSSNGVDTSSQDKYTKHVLKASFNHHDYYILGSYKPANDNFSVETNFMDSGMDLRYDYGKFYASKTFFDRAMNRRILWGWINESDSESDDIKKGWSGLQSIPRTILLSKTGKQLVQWPIKEIEKLRFKNLSFHNKKLKSGSVLEVPGITASQADVEVSFELPNLEDAEILDPSWTDPQLLCSQKKASVRGKLGPFGLLAFATKNLTEQTAIYFRIFRGNHNYIVLMCSDQSRSSVREELDKTTYGAFIDMDPRHENITLRSLIDHSIVESFGGEGRACITARVYPKLAIHEQAYLFAFNNGTSNVKISRLNAWSMKNAQIVSTKNRRKPQL</sequence>
<evidence type="ECO:0000256" key="5">
    <source>
        <dbReference type="ARBA" id="ARBA00022801"/>
    </source>
</evidence>
<dbReference type="InterPro" id="IPR013189">
    <property type="entry name" value="Glyco_hydro_32_C"/>
</dbReference>
<comment type="catalytic activity">
    <reaction evidence="1">
        <text>Hydrolysis of terminal non-reducing beta-D-fructofuranoside residues in beta-D-fructofuranosides.</text>
        <dbReference type="EC" id="3.2.1.26"/>
    </reaction>
</comment>
<dbReference type="SMART" id="SM00640">
    <property type="entry name" value="Glyco_32"/>
    <property type="match status" value="2"/>
</dbReference>
<feature type="domain" description="Glycosyl hydrolase family 32 N-terminal" evidence="8">
    <location>
        <begin position="59"/>
        <end position="372"/>
    </location>
</feature>
<evidence type="ECO:0000313" key="10">
    <source>
        <dbReference type="EMBL" id="KAB5553120.1"/>
    </source>
</evidence>
<evidence type="ECO:0000256" key="2">
    <source>
        <dbReference type="ARBA" id="ARBA00004116"/>
    </source>
</evidence>
<dbReference type="SUPFAM" id="SSF49899">
    <property type="entry name" value="Concanavalin A-like lectins/glucanases"/>
    <property type="match status" value="2"/>
</dbReference>
<dbReference type="Pfam" id="PF00251">
    <property type="entry name" value="Glyco_hydro_32N"/>
    <property type="match status" value="2"/>
</dbReference>
<keyword evidence="5" id="KW-0378">Hydrolase</keyword>
<feature type="domain" description="Glycosyl hydrolase family 32 C-terminal" evidence="9">
    <location>
        <begin position="934"/>
        <end position="1127"/>
    </location>
</feature>
<name>A0A5N5MD55_9ROSI</name>
<dbReference type="GO" id="GO:0005773">
    <property type="term" value="C:vacuole"/>
    <property type="evidence" value="ECO:0007669"/>
    <property type="project" value="UniProtKB-SubCell"/>
</dbReference>
<evidence type="ECO:0000259" key="8">
    <source>
        <dbReference type="Pfam" id="PF00251"/>
    </source>
</evidence>
<feature type="domain" description="Glycosyl hydrolase family 32 C-terminal" evidence="9">
    <location>
        <begin position="390"/>
        <end position="545"/>
    </location>
</feature>
<comment type="caution">
    <text evidence="10">The sequence shown here is derived from an EMBL/GenBank/DDBJ whole genome shotgun (WGS) entry which is preliminary data.</text>
</comment>
<keyword evidence="4" id="KW-0926">Vacuole</keyword>
<evidence type="ECO:0000256" key="6">
    <source>
        <dbReference type="ARBA" id="ARBA00023295"/>
    </source>
</evidence>
<dbReference type="GO" id="GO:0005975">
    <property type="term" value="P:carbohydrate metabolic process"/>
    <property type="evidence" value="ECO:0007669"/>
    <property type="project" value="InterPro"/>
</dbReference>
<reference evidence="11" key="1">
    <citation type="journal article" date="2019" name="Gigascience">
        <title>De novo genome assembly of the endangered Acer yangbiense, a plant species with extremely small populations endemic to Yunnan Province, China.</title>
        <authorList>
            <person name="Yang J."/>
            <person name="Wariss H.M."/>
            <person name="Tao L."/>
            <person name="Zhang R."/>
            <person name="Yun Q."/>
            <person name="Hollingsworth P."/>
            <person name="Dao Z."/>
            <person name="Luo G."/>
            <person name="Guo H."/>
            <person name="Ma Y."/>
            <person name="Sun W."/>
        </authorList>
    </citation>
    <scope>NUCLEOTIDE SEQUENCE [LARGE SCALE GENOMIC DNA]</scope>
    <source>
        <strain evidence="11">cv. br00</strain>
    </source>
</reference>
<dbReference type="FunFam" id="2.60.120.560:FF:000002">
    <property type="entry name" value="Beta-fructofuranosidase, insoluble isoenzyme CWINV1"/>
    <property type="match status" value="2"/>
</dbReference>
<accession>A0A5N5MD55</accession>
<evidence type="ECO:0000313" key="11">
    <source>
        <dbReference type="Proteomes" id="UP000326939"/>
    </source>
</evidence>
<feature type="chain" id="PRO_5024361517" evidence="7">
    <location>
        <begin position="29"/>
        <end position="1144"/>
    </location>
</feature>
<dbReference type="CDD" id="cd18624">
    <property type="entry name" value="GH32_Fruct1-like"/>
    <property type="match status" value="2"/>
</dbReference>
<dbReference type="Pfam" id="PF08244">
    <property type="entry name" value="Glyco_hydro_32C"/>
    <property type="match status" value="2"/>
</dbReference>
<dbReference type="PANTHER" id="PTHR31953">
    <property type="entry name" value="BETA-FRUCTOFURANOSIDASE, INSOLUBLE ISOENZYME CWINV1-RELATED"/>
    <property type="match status" value="1"/>
</dbReference>
<dbReference type="InterPro" id="IPR018053">
    <property type="entry name" value="Glyco_hydro_32_AS"/>
</dbReference>
<evidence type="ECO:0000256" key="3">
    <source>
        <dbReference type="ARBA" id="ARBA00009902"/>
    </source>
</evidence>
<dbReference type="InterPro" id="IPR013148">
    <property type="entry name" value="Glyco_hydro_32_N"/>
</dbReference>
<dbReference type="SUPFAM" id="SSF75005">
    <property type="entry name" value="Arabinanase/levansucrase/invertase"/>
    <property type="match status" value="2"/>
</dbReference>
<dbReference type="Gene3D" id="2.60.120.560">
    <property type="entry name" value="Exo-inulinase, domain 1"/>
    <property type="match status" value="2"/>
</dbReference>
<evidence type="ECO:0000259" key="9">
    <source>
        <dbReference type="Pfam" id="PF08244"/>
    </source>
</evidence>
<comment type="subcellular location">
    <subcellularLocation>
        <location evidence="2">Vacuole</location>
    </subcellularLocation>
</comment>
<dbReference type="PROSITE" id="PS00609">
    <property type="entry name" value="GLYCOSYL_HYDROL_F32"/>
    <property type="match status" value="1"/>
</dbReference>
<gene>
    <name evidence="10" type="ORF">DKX38_010431</name>
</gene>
<dbReference type="InterPro" id="IPR050551">
    <property type="entry name" value="Fructan_Metab_Enzymes"/>
</dbReference>